<dbReference type="GO" id="GO:0003676">
    <property type="term" value="F:nucleic acid binding"/>
    <property type="evidence" value="ECO:0007669"/>
    <property type="project" value="InterPro"/>
</dbReference>
<dbReference type="SUPFAM" id="SSF46689">
    <property type="entry name" value="Homeodomain-like"/>
    <property type="match status" value="1"/>
</dbReference>
<comment type="caution">
    <text evidence="1">The sequence shown here is derived from an EMBL/GenBank/DDBJ whole genome shotgun (WGS) entry which is preliminary data.</text>
</comment>
<dbReference type="InterPro" id="IPR009057">
    <property type="entry name" value="Homeodomain-like_sf"/>
</dbReference>
<dbReference type="InterPro" id="IPR036397">
    <property type="entry name" value="RNaseH_sf"/>
</dbReference>
<evidence type="ECO:0008006" key="3">
    <source>
        <dbReference type="Google" id="ProtNLM"/>
    </source>
</evidence>
<dbReference type="OrthoDB" id="2421766at2759"/>
<dbReference type="PANTHER" id="PTHR46564">
    <property type="entry name" value="TRANSPOSASE"/>
    <property type="match status" value="1"/>
</dbReference>
<dbReference type="STRING" id="658196.A0A397T2N7"/>
<protein>
    <recommendedName>
        <fullName evidence="3">Tc1-like transposase DDE domain-containing protein</fullName>
    </recommendedName>
</protein>
<accession>A0A397T2N7</accession>
<proteinExistence type="predicted"/>
<dbReference type="Gene3D" id="3.30.420.10">
    <property type="entry name" value="Ribonuclease H-like superfamily/Ribonuclease H"/>
    <property type="match status" value="1"/>
</dbReference>
<dbReference type="Proteomes" id="UP000265703">
    <property type="component" value="Unassembled WGS sequence"/>
</dbReference>
<dbReference type="AlphaFoldDB" id="A0A397T2N7"/>
<name>A0A397T2N7_9GLOM</name>
<evidence type="ECO:0000313" key="1">
    <source>
        <dbReference type="EMBL" id="RIA90515.1"/>
    </source>
</evidence>
<dbReference type="InterPro" id="IPR036388">
    <property type="entry name" value="WH-like_DNA-bd_sf"/>
</dbReference>
<gene>
    <name evidence="1" type="ORF">C1645_823223</name>
</gene>
<organism evidence="1 2">
    <name type="scientific">Glomus cerebriforme</name>
    <dbReference type="NCBI Taxonomy" id="658196"/>
    <lineage>
        <taxon>Eukaryota</taxon>
        <taxon>Fungi</taxon>
        <taxon>Fungi incertae sedis</taxon>
        <taxon>Mucoromycota</taxon>
        <taxon>Glomeromycotina</taxon>
        <taxon>Glomeromycetes</taxon>
        <taxon>Glomerales</taxon>
        <taxon>Glomeraceae</taxon>
        <taxon>Glomus</taxon>
    </lineage>
</organism>
<reference evidence="1 2" key="1">
    <citation type="submission" date="2018-06" db="EMBL/GenBank/DDBJ databases">
        <title>Comparative genomics reveals the genomic features of Rhizophagus irregularis, R. cerebriforme, R. diaphanum and Gigaspora rosea, and their symbiotic lifestyle signature.</title>
        <authorList>
            <person name="Morin E."/>
            <person name="San Clemente H."/>
            <person name="Chen E.C.H."/>
            <person name="De La Providencia I."/>
            <person name="Hainaut M."/>
            <person name="Kuo A."/>
            <person name="Kohler A."/>
            <person name="Murat C."/>
            <person name="Tang N."/>
            <person name="Roy S."/>
            <person name="Loubradou J."/>
            <person name="Henrissat B."/>
            <person name="Grigoriev I.V."/>
            <person name="Corradi N."/>
            <person name="Roux C."/>
            <person name="Martin F.M."/>
        </authorList>
    </citation>
    <scope>NUCLEOTIDE SEQUENCE [LARGE SCALE GENOMIC DNA]</scope>
    <source>
        <strain evidence="1 2">DAOM 227022</strain>
    </source>
</reference>
<sequence>MTKLSIHIHWQIVEKSLAGLSKYQIAKYLGISKTTVHCVYHFFKKYGCVENFSSLHEKSKIFGYDDMKYLEVLLKKKENFITRYGWNISEHHARKATFFIREQRFTIEDALYINNLLAYGIQEGSMNFEDYEYFIENILLPKMLLYPVQYSVLILDNASIHKSQYLQNICEEKGI</sequence>
<dbReference type="EMBL" id="QKYT01000178">
    <property type="protein sequence ID" value="RIA90515.1"/>
    <property type="molecule type" value="Genomic_DNA"/>
</dbReference>
<dbReference type="Gene3D" id="1.10.10.10">
    <property type="entry name" value="Winged helix-like DNA-binding domain superfamily/Winged helix DNA-binding domain"/>
    <property type="match status" value="1"/>
</dbReference>
<evidence type="ECO:0000313" key="2">
    <source>
        <dbReference type="Proteomes" id="UP000265703"/>
    </source>
</evidence>
<dbReference type="PANTHER" id="PTHR46564:SF1">
    <property type="entry name" value="TRANSPOSASE"/>
    <property type="match status" value="1"/>
</dbReference>
<keyword evidence="2" id="KW-1185">Reference proteome</keyword>